<dbReference type="InterPro" id="IPR004143">
    <property type="entry name" value="BPL_LPL_catalytic"/>
</dbReference>
<gene>
    <name evidence="3" type="ORF">FHW36_101917</name>
</gene>
<name>A0A561Q3P8_9BACT</name>
<dbReference type="Gene3D" id="3.30.930.10">
    <property type="entry name" value="Bira Bifunctional Protein, Domain 2"/>
    <property type="match status" value="1"/>
</dbReference>
<dbReference type="GO" id="GO:0004077">
    <property type="term" value="F:biotin--[biotin carboxyl-carrier protein] ligase activity"/>
    <property type="evidence" value="ECO:0007669"/>
    <property type="project" value="InterPro"/>
</dbReference>
<keyword evidence="4" id="KW-1185">Reference proteome</keyword>
<dbReference type="PANTHER" id="PTHR12835:SF5">
    <property type="entry name" value="BIOTIN--PROTEIN LIGASE"/>
    <property type="match status" value="1"/>
</dbReference>
<organism evidence="3 4">
    <name type="scientific">Chitinophaga polysaccharea</name>
    <dbReference type="NCBI Taxonomy" id="1293035"/>
    <lineage>
        <taxon>Bacteria</taxon>
        <taxon>Pseudomonadati</taxon>
        <taxon>Bacteroidota</taxon>
        <taxon>Chitinophagia</taxon>
        <taxon>Chitinophagales</taxon>
        <taxon>Chitinophagaceae</taxon>
        <taxon>Chitinophaga</taxon>
    </lineage>
</organism>
<dbReference type="AlphaFoldDB" id="A0A561Q3P8"/>
<reference evidence="3 4" key="1">
    <citation type="submission" date="2019-06" db="EMBL/GenBank/DDBJ databases">
        <title>Sorghum-associated microbial communities from plants grown in Nebraska, USA.</title>
        <authorList>
            <person name="Schachtman D."/>
        </authorList>
    </citation>
    <scope>NUCLEOTIDE SEQUENCE [LARGE SCALE GENOMIC DNA]</scope>
    <source>
        <strain evidence="3 4">1209</strain>
    </source>
</reference>
<comment type="caution">
    <text evidence="3">The sequence shown here is derived from an EMBL/GenBank/DDBJ whole genome shotgun (WGS) entry which is preliminary data.</text>
</comment>
<dbReference type="GO" id="GO:0005737">
    <property type="term" value="C:cytoplasm"/>
    <property type="evidence" value="ECO:0007669"/>
    <property type="project" value="TreeGrafter"/>
</dbReference>
<dbReference type="CDD" id="cd16442">
    <property type="entry name" value="BPL"/>
    <property type="match status" value="1"/>
</dbReference>
<dbReference type="EMBL" id="VIWO01000001">
    <property type="protein sequence ID" value="TWF44991.1"/>
    <property type="molecule type" value="Genomic_DNA"/>
</dbReference>
<evidence type="ECO:0000313" key="4">
    <source>
        <dbReference type="Proteomes" id="UP000320811"/>
    </source>
</evidence>
<dbReference type="InterPro" id="IPR004408">
    <property type="entry name" value="Biotin_CoA_COase_ligase"/>
</dbReference>
<feature type="domain" description="BPL/LPL catalytic" evidence="2">
    <location>
        <begin position="6"/>
        <end position="196"/>
    </location>
</feature>
<dbReference type="PROSITE" id="PS51733">
    <property type="entry name" value="BPL_LPL_CATALYTIC"/>
    <property type="match status" value="1"/>
</dbReference>
<evidence type="ECO:0000313" key="3">
    <source>
        <dbReference type="EMBL" id="TWF44991.1"/>
    </source>
</evidence>
<protein>
    <submittedName>
        <fullName evidence="3">BirA family biotin operon repressor/biotin-[acetyl-CoA-carboxylase] ligase</fullName>
    </submittedName>
</protein>
<proteinExistence type="predicted"/>
<dbReference type="SUPFAM" id="SSF55681">
    <property type="entry name" value="Class II aaRS and biotin synthetases"/>
    <property type="match status" value="1"/>
</dbReference>
<dbReference type="RefSeq" id="WP_246121069.1">
    <property type="nucleotide sequence ID" value="NZ_VIWO01000001.1"/>
</dbReference>
<dbReference type="Proteomes" id="UP000320811">
    <property type="component" value="Unassembled WGS sequence"/>
</dbReference>
<dbReference type="NCBIfam" id="TIGR00121">
    <property type="entry name" value="birA_ligase"/>
    <property type="match status" value="1"/>
</dbReference>
<keyword evidence="1 3" id="KW-0436">Ligase</keyword>
<evidence type="ECO:0000259" key="2">
    <source>
        <dbReference type="PROSITE" id="PS51733"/>
    </source>
</evidence>
<dbReference type="Pfam" id="PF03099">
    <property type="entry name" value="BPL_LplA_LipB"/>
    <property type="match status" value="1"/>
</dbReference>
<accession>A0A561Q3P8</accession>
<sequence>MNYFSGQIYRLKKIHVIGHPFKVLTEVDSTNNYAMEQVNSGQVTSGTAWFTSNQTAGKGTRGKQWLAQPGDISALSIALQPAMLPLSRQFMLSVTVALATCDFFASYAGDETIIKWPNDIYWRDRKAGGILIENVLRGNVWQYAIIGIGLNINQAAFSPDLPNAVSLRQITGKVREAADLARELCTFLDKRIQQLVPANYEALLQEYTTRLFRWQQPALYRKDGQIFEGIIRDVLPDGHLCLEQEGQILQLGFGEIEFILNR</sequence>
<dbReference type="InterPro" id="IPR045864">
    <property type="entry name" value="aa-tRNA-synth_II/BPL/LPL"/>
</dbReference>
<evidence type="ECO:0000256" key="1">
    <source>
        <dbReference type="ARBA" id="ARBA00022598"/>
    </source>
</evidence>
<dbReference type="PANTHER" id="PTHR12835">
    <property type="entry name" value="BIOTIN PROTEIN LIGASE"/>
    <property type="match status" value="1"/>
</dbReference>